<evidence type="ECO:0000259" key="3">
    <source>
        <dbReference type="Pfam" id="PF08541"/>
    </source>
</evidence>
<dbReference type="Pfam" id="PF08541">
    <property type="entry name" value="ACP_syn_III_C"/>
    <property type="match status" value="1"/>
</dbReference>
<gene>
    <name evidence="5" type="ORF">SYV04_17655</name>
</gene>
<proteinExistence type="predicted"/>
<evidence type="ECO:0000313" key="5">
    <source>
        <dbReference type="EMBL" id="MDY7228251.1"/>
    </source>
</evidence>
<dbReference type="Proteomes" id="UP001291309">
    <property type="component" value="Unassembled WGS sequence"/>
</dbReference>
<dbReference type="InterPro" id="IPR013751">
    <property type="entry name" value="ACP_syn_III_N"/>
</dbReference>
<dbReference type="EMBL" id="JAXIVS010000005">
    <property type="protein sequence ID" value="MDY7228251.1"/>
    <property type="molecule type" value="Genomic_DNA"/>
</dbReference>
<dbReference type="PANTHER" id="PTHR34069:SF2">
    <property type="entry name" value="BETA-KETOACYL-[ACYL-CARRIER-PROTEIN] SYNTHASE III"/>
    <property type="match status" value="1"/>
</dbReference>
<sequence>MIPVRILGTASMLPGRAVTTEELSRQLGREPAAMMRRTGIRTRHWAEPEAKVAELGAQVLRQALEVAGLEARQLRRLLFVSSTGGEILIPASANRVSAALGLAGTCDGIDLNNACMGFLSAFDLASRCVATGLSPVGIVVVELGSRIVDASDARPYLVFGDAVAAAVLGPARPGEGLLSSVLANDGTLPPDTVLEHPVFTGRPEKVRFHVSRDEILQIAMNALSTATRTVLDQARVTLADIQWVLPHQPNGAMLRAIVEGLGIAPERIVPVVEETGSVGAASIPVSLDRLWRTRPVKPGDRILMVGVGAGVSHGALLYQVGE</sequence>
<dbReference type="CDD" id="cd00830">
    <property type="entry name" value="KAS_III"/>
    <property type="match status" value="1"/>
</dbReference>
<dbReference type="SUPFAM" id="SSF53901">
    <property type="entry name" value="Thiolase-like"/>
    <property type="match status" value="1"/>
</dbReference>
<comment type="caution">
    <text evidence="5">The sequence shown here is derived from an EMBL/GenBank/DDBJ whole genome shotgun (WGS) entry which is preliminary data.</text>
</comment>
<organism evidence="5 6">
    <name type="scientific">Hyalangium rubrum</name>
    <dbReference type="NCBI Taxonomy" id="3103134"/>
    <lineage>
        <taxon>Bacteria</taxon>
        <taxon>Pseudomonadati</taxon>
        <taxon>Myxococcota</taxon>
        <taxon>Myxococcia</taxon>
        <taxon>Myxococcales</taxon>
        <taxon>Cystobacterineae</taxon>
        <taxon>Archangiaceae</taxon>
        <taxon>Hyalangium</taxon>
    </lineage>
</organism>
<feature type="domain" description="Beta-ketoacyl-[acyl-carrier-protein] synthase III N-terminal" evidence="4">
    <location>
        <begin position="109"/>
        <end position="186"/>
    </location>
</feature>
<evidence type="ECO:0000256" key="2">
    <source>
        <dbReference type="ARBA" id="ARBA00023315"/>
    </source>
</evidence>
<evidence type="ECO:0000313" key="6">
    <source>
        <dbReference type="Proteomes" id="UP001291309"/>
    </source>
</evidence>
<accession>A0ABU5H4K9</accession>
<dbReference type="InterPro" id="IPR013747">
    <property type="entry name" value="ACP_syn_III_C"/>
</dbReference>
<dbReference type="PANTHER" id="PTHR34069">
    <property type="entry name" value="3-OXOACYL-[ACYL-CARRIER-PROTEIN] SYNTHASE 3"/>
    <property type="match status" value="1"/>
</dbReference>
<dbReference type="Gene3D" id="3.40.47.10">
    <property type="match status" value="1"/>
</dbReference>
<keyword evidence="1" id="KW-0808">Transferase</keyword>
<evidence type="ECO:0000256" key="1">
    <source>
        <dbReference type="ARBA" id="ARBA00022679"/>
    </source>
</evidence>
<keyword evidence="2" id="KW-0012">Acyltransferase</keyword>
<reference evidence="5 6" key="1">
    <citation type="submission" date="2023-12" db="EMBL/GenBank/DDBJ databases">
        <title>the genome sequence of Hyalangium sp. s54d21.</title>
        <authorList>
            <person name="Zhang X."/>
        </authorList>
    </citation>
    <scope>NUCLEOTIDE SEQUENCE [LARGE SCALE GENOMIC DNA]</scope>
    <source>
        <strain evidence="6">s54d21</strain>
    </source>
</reference>
<feature type="domain" description="Beta-ketoacyl-[acyl-carrier-protein] synthase III C-terminal" evidence="3">
    <location>
        <begin position="231"/>
        <end position="319"/>
    </location>
</feature>
<name>A0ABU5H4K9_9BACT</name>
<dbReference type="InterPro" id="IPR016039">
    <property type="entry name" value="Thiolase-like"/>
</dbReference>
<dbReference type="RefSeq" id="WP_321546975.1">
    <property type="nucleotide sequence ID" value="NZ_JAXIVS010000005.1"/>
</dbReference>
<keyword evidence="6" id="KW-1185">Reference proteome</keyword>
<evidence type="ECO:0000259" key="4">
    <source>
        <dbReference type="Pfam" id="PF08545"/>
    </source>
</evidence>
<dbReference type="Pfam" id="PF08545">
    <property type="entry name" value="ACP_syn_III"/>
    <property type="match status" value="1"/>
</dbReference>
<protein>
    <submittedName>
        <fullName evidence="5">Ketoacyl-ACP synthase III</fullName>
    </submittedName>
</protein>